<dbReference type="AlphaFoldDB" id="A0A517TRX1"/>
<evidence type="ECO:0000259" key="2">
    <source>
        <dbReference type="Pfam" id="PF09500"/>
    </source>
</evidence>
<dbReference type="Gene3D" id="3.10.129.10">
    <property type="entry name" value="Hotdog Thioesterase"/>
    <property type="match status" value="1"/>
</dbReference>
<protein>
    <submittedName>
        <fullName evidence="3">Thioesterase (YiiD_Cterm)</fullName>
    </submittedName>
</protein>
<feature type="domain" description="Thioesterase putative" evidence="2">
    <location>
        <begin position="8"/>
        <end position="149"/>
    </location>
</feature>
<proteinExistence type="predicted"/>
<evidence type="ECO:0000256" key="1">
    <source>
        <dbReference type="SAM" id="Phobius"/>
    </source>
</evidence>
<keyword evidence="1" id="KW-0472">Membrane</keyword>
<dbReference type="EMBL" id="CP036339">
    <property type="protein sequence ID" value="QDT71126.1"/>
    <property type="molecule type" value="Genomic_DNA"/>
</dbReference>
<organism evidence="3 4">
    <name type="scientific">Lacipirellula limnantheis</name>
    <dbReference type="NCBI Taxonomy" id="2528024"/>
    <lineage>
        <taxon>Bacteria</taxon>
        <taxon>Pseudomonadati</taxon>
        <taxon>Planctomycetota</taxon>
        <taxon>Planctomycetia</taxon>
        <taxon>Pirellulales</taxon>
        <taxon>Lacipirellulaceae</taxon>
        <taxon>Lacipirellula</taxon>
    </lineage>
</organism>
<dbReference type="OrthoDB" id="572024at2"/>
<keyword evidence="1" id="KW-1133">Transmembrane helix</keyword>
<gene>
    <name evidence="3" type="ORF">I41_02810</name>
</gene>
<keyword evidence="4" id="KW-1185">Reference proteome</keyword>
<name>A0A517TRX1_9BACT</name>
<dbReference type="Pfam" id="PF09500">
    <property type="entry name" value="YiiD_C"/>
    <property type="match status" value="1"/>
</dbReference>
<dbReference type="SUPFAM" id="SSF54637">
    <property type="entry name" value="Thioesterase/thiol ester dehydrase-isomerase"/>
    <property type="match status" value="1"/>
</dbReference>
<dbReference type="InterPro" id="IPR029069">
    <property type="entry name" value="HotDog_dom_sf"/>
</dbReference>
<dbReference type="Proteomes" id="UP000317909">
    <property type="component" value="Chromosome"/>
</dbReference>
<reference evidence="3 4" key="1">
    <citation type="submission" date="2019-02" db="EMBL/GenBank/DDBJ databases">
        <title>Deep-cultivation of Planctomycetes and their phenomic and genomic characterization uncovers novel biology.</title>
        <authorList>
            <person name="Wiegand S."/>
            <person name="Jogler M."/>
            <person name="Boedeker C."/>
            <person name="Pinto D."/>
            <person name="Vollmers J."/>
            <person name="Rivas-Marin E."/>
            <person name="Kohn T."/>
            <person name="Peeters S.H."/>
            <person name="Heuer A."/>
            <person name="Rast P."/>
            <person name="Oberbeckmann S."/>
            <person name="Bunk B."/>
            <person name="Jeske O."/>
            <person name="Meyerdierks A."/>
            <person name="Storesund J.E."/>
            <person name="Kallscheuer N."/>
            <person name="Luecker S."/>
            <person name="Lage O.M."/>
            <person name="Pohl T."/>
            <person name="Merkel B.J."/>
            <person name="Hornburger P."/>
            <person name="Mueller R.-W."/>
            <person name="Bruemmer F."/>
            <person name="Labrenz M."/>
            <person name="Spormann A.M."/>
            <person name="Op den Camp H."/>
            <person name="Overmann J."/>
            <person name="Amann R."/>
            <person name="Jetten M.S.M."/>
            <person name="Mascher T."/>
            <person name="Medema M.H."/>
            <person name="Devos D.P."/>
            <person name="Kaster A.-K."/>
            <person name="Ovreas L."/>
            <person name="Rohde M."/>
            <person name="Galperin M.Y."/>
            <person name="Jogler C."/>
        </authorList>
    </citation>
    <scope>NUCLEOTIDE SEQUENCE [LARGE SCALE GENOMIC DNA]</scope>
    <source>
        <strain evidence="3 4">I41</strain>
    </source>
</reference>
<accession>A0A517TRX1</accession>
<dbReference type="RefSeq" id="WP_145430248.1">
    <property type="nucleotide sequence ID" value="NZ_CP036339.1"/>
</dbReference>
<keyword evidence="1" id="KW-0812">Transmembrane</keyword>
<dbReference type="InterPro" id="IPR012660">
    <property type="entry name" value="YiiD_C"/>
</dbReference>
<dbReference type="NCBIfam" id="TIGR02447">
    <property type="entry name" value="yiiD_Cterm"/>
    <property type="match status" value="1"/>
</dbReference>
<feature type="transmembrane region" description="Helical" evidence="1">
    <location>
        <begin position="49"/>
        <end position="72"/>
    </location>
</feature>
<dbReference type="KEGG" id="llh:I41_02810"/>
<evidence type="ECO:0000313" key="3">
    <source>
        <dbReference type="EMBL" id="QDT71126.1"/>
    </source>
</evidence>
<sequence>MHAAALLELQQTLQSEMPISTAMAIRPVSWDGCQLAMEMPLAPNRNHQYSAFAGSINALLTIVGWGTVFLLLHHEGRAGNVVIRRSQIRYLRPVRDEMIIARGLPLDPSGLEFFYEFLRSKGHSKIDIAAEIADADGPLASFQGSYVVQNK</sequence>
<evidence type="ECO:0000313" key="4">
    <source>
        <dbReference type="Proteomes" id="UP000317909"/>
    </source>
</evidence>